<dbReference type="AlphaFoldDB" id="A0A6C0BD91"/>
<reference evidence="1" key="1">
    <citation type="journal article" date="2020" name="Nature">
        <title>Giant virus diversity and host interactions through global metagenomics.</title>
        <authorList>
            <person name="Schulz F."/>
            <person name="Roux S."/>
            <person name="Paez-Espino D."/>
            <person name="Jungbluth S."/>
            <person name="Walsh D.A."/>
            <person name="Denef V.J."/>
            <person name="McMahon K.D."/>
            <person name="Konstantinidis K.T."/>
            <person name="Eloe-Fadrosh E.A."/>
            <person name="Kyrpides N.C."/>
            <person name="Woyke T."/>
        </authorList>
    </citation>
    <scope>NUCLEOTIDE SEQUENCE</scope>
    <source>
        <strain evidence="1">GVMAG-M-3300010160-26</strain>
    </source>
</reference>
<dbReference type="EMBL" id="MN739117">
    <property type="protein sequence ID" value="QHS89721.1"/>
    <property type="molecule type" value="Genomic_DNA"/>
</dbReference>
<protein>
    <submittedName>
        <fullName evidence="1">Uncharacterized protein</fullName>
    </submittedName>
</protein>
<evidence type="ECO:0000313" key="1">
    <source>
        <dbReference type="EMBL" id="QHS89721.1"/>
    </source>
</evidence>
<proteinExistence type="predicted"/>
<organism evidence="1">
    <name type="scientific">viral metagenome</name>
    <dbReference type="NCBI Taxonomy" id="1070528"/>
    <lineage>
        <taxon>unclassified sequences</taxon>
        <taxon>metagenomes</taxon>
        <taxon>organismal metagenomes</taxon>
    </lineage>
</organism>
<accession>A0A6C0BD91</accession>
<sequence length="160" mass="18590">MSFEKTSVTIILSLRKNQIPDELISKILVEHWLNRLKIFMVNQSEDKKRLDECRLKIVNLDMKLQKTFVNIQYLDIISKETPGLGSIVDAKRAELINTADTLTSEKLKITHMISNYNVEILNSNQEPSKIRAYIIKLADVINERDKYTKKIAMLKIMLIN</sequence>
<name>A0A6C0BD91_9ZZZZ</name>